<evidence type="ECO:0000256" key="5">
    <source>
        <dbReference type="ARBA" id="ARBA00034496"/>
    </source>
</evidence>
<evidence type="ECO:0000313" key="7">
    <source>
        <dbReference type="Proteomes" id="UP000772618"/>
    </source>
</evidence>
<dbReference type="RefSeq" id="WP_254154741.1">
    <property type="nucleotide sequence ID" value="NZ_JAHESD010000039.1"/>
</dbReference>
<keyword evidence="7" id="KW-1185">Reference proteome</keyword>
<evidence type="ECO:0000256" key="2">
    <source>
        <dbReference type="ARBA" id="ARBA00022617"/>
    </source>
</evidence>
<dbReference type="InterPro" id="IPR044203">
    <property type="entry name" value="GlbO/GLB3-like"/>
</dbReference>
<evidence type="ECO:0000256" key="3">
    <source>
        <dbReference type="ARBA" id="ARBA00022723"/>
    </source>
</evidence>
<dbReference type="Proteomes" id="UP000772618">
    <property type="component" value="Unassembled WGS sequence"/>
</dbReference>
<evidence type="ECO:0000256" key="1">
    <source>
        <dbReference type="ARBA" id="ARBA00022448"/>
    </source>
</evidence>
<dbReference type="SUPFAM" id="SSF46458">
    <property type="entry name" value="Globin-like"/>
    <property type="match status" value="1"/>
</dbReference>
<name>A0ABS5VTX4_9BACT</name>
<dbReference type="InterPro" id="IPR012292">
    <property type="entry name" value="Globin/Proto"/>
</dbReference>
<evidence type="ECO:0000256" key="4">
    <source>
        <dbReference type="ARBA" id="ARBA00023004"/>
    </source>
</evidence>
<dbReference type="Pfam" id="PF01152">
    <property type="entry name" value="Bac_globin"/>
    <property type="match status" value="1"/>
</dbReference>
<comment type="caution">
    <text evidence="6">The sequence shown here is derived from an EMBL/GenBank/DDBJ whole genome shotgun (WGS) entry which is preliminary data.</text>
</comment>
<keyword evidence="4" id="KW-0408">Iron</keyword>
<dbReference type="InterPro" id="IPR001486">
    <property type="entry name" value="Hemoglobin_trunc"/>
</dbReference>
<reference evidence="6 7" key="1">
    <citation type="submission" date="2021-05" db="EMBL/GenBank/DDBJ databases">
        <title>A Polyphasic approach of four new species of the genus Ohtaekwangia: Ohtaekwangia histidinii sp. nov., Ohtaekwangia cretensis sp. nov., Ohtaekwangia indiensis sp. nov., Ohtaekwangia reichenbachii sp. nov. from diverse environment.</title>
        <authorList>
            <person name="Octaviana S."/>
        </authorList>
    </citation>
    <scope>NUCLEOTIDE SEQUENCE [LARGE SCALE GENOMIC DNA]</scope>
    <source>
        <strain evidence="6 7">PWU20</strain>
    </source>
</reference>
<keyword evidence="1" id="KW-0813">Transport</keyword>
<dbReference type="Gene3D" id="1.10.490.10">
    <property type="entry name" value="Globins"/>
    <property type="match status" value="1"/>
</dbReference>
<keyword evidence="3" id="KW-0479">Metal-binding</keyword>
<dbReference type="PANTHER" id="PTHR47366">
    <property type="entry name" value="TWO-ON-TWO HEMOGLOBIN-3"/>
    <property type="match status" value="1"/>
</dbReference>
<protein>
    <submittedName>
        <fullName evidence="6">Globin</fullName>
    </submittedName>
</protein>
<proteinExistence type="inferred from homology"/>
<keyword evidence="2" id="KW-0349">Heme</keyword>
<comment type="similarity">
    <text evidence="5">Belongs to the truncated hemoglobin family. Group II subfamily.</text>
</comment>
<accession>A0ABS5VTX4</accession>
<dbReference type="PANTHER" id="PTHR47366:SF1">
    <property type="entry name" value="TWO-ON-TWO HEMOGLOBIN-3"/>
    <property type="match status" value="1"/>
</dbReference>
<dbReference type="EMBL" id="JAHESD010000039">
    <property type="protein sequence ID" value="MBT1704781.1"/>
    <property type="molecule type" value="Genomic_DNA"/>
</dbReference>
<gene>
    <name evidence="6" type="ORF">KK060_15910</name>
</gene>
<dbReference type="InterPro" id="IPR009050">
    <property type="entry name" value="Globin-like_sf"/>
</dbReference>
<sequence>MEEVTTYEKLGEENLKLLIERFYDLVFSDQRISHLFKTDKELIKEKQRLFLTQFLGGPPLYSQRYGHPQMRARHMPHPITEDDAVAWLSCMSSAISSLNISESLKDELFKRFVPTAMFMVNTETTSE</sequence>
<evidence type="ECO:0000313" key="6">
    <source>
        <dbReference type="EMBL" id="MBT1704781.1"/>
    </source>
</evidence>
<organism evidence="6 7">
    <name type="scientific">Chryseosolibacter indicus</name>
    <dbReference type="NCBI Taxonomy" id="2782351"/>
    <lineage>
        <taxon>Bacteria</taxon>
        <taxon>Pseudomonadati</taxon>
        <taxon>Bacteroidota</taxon>
        <taxon>Cytophagia</taxon>
        <taxon>Cytophagales</taxon>
        <taxon>Chryseotaleaceae</taxon>
        <taxon>Chryseosolibacter</taxon>
    </lineage>
</organism>